<feature type="transmembrane region" description="Helical" evidence="2">
    <location>
        <begin position="488"/>
        <end position="511"/>
    </location>
</feature>
<keyword evidence="2" id="KW-0812">Transmembrane</keyword>
<feature type="compositionally biased region" description="Polar residues" evidence="1">
    <location>
        <begin position="668"/>
        <end position="684"/>
    </location>
</feature>
<keyword evidence="2" id="KW-0472">Membrane</keyword>
<evidence type="ECO:0000313" key="4">
    <source>
        <dbReference type="Proteomes" id="UP001148614"/>
    </source>
</evidence>
<feature type="region of interest" description="Disordered" evidence="1">
    <location>
        <begin position="622"/>
        <end position="724"/>
    </location>
</feature>
<feature type="compositionally biased region" description="Basic and acidic residues" evidence="1">
    <location>
        <begin position="327"/>
        <end position="337"/>
    </location>
</feature>
<sequence>MDWVPNRDPFVAPSRLRHFRCGAQTGEYCRVFSSHKYNADNEEDDGNPVTQKLSTEQEWEELLEFVASIPSDQSLNKDSLQKNGYCILFIPAPPSVEIAPGPPPVTTPGAYTNFPMISNEQWEKVATAFRLPGHYDKVVTRKVTSLISIPRTKSFNDDFKEKLWMHVAMTHPRYGLPENPAFALAATHFQTRNFTFAIMVGCSARQIRRVKSLVQGWKDAVGHPLLMLGICAELHLERLEGLTVKQANVYQNLLKSVHTNAIGKNDDKFSWRLIEEVRDAREEGKKVEAEVNTTRLQLSNAVSSSICKLLAQYDTELKPSNDTYSELTRDRKGKSVDRSTASSGSTATFNGDGASGTTADPQHELELKIETTHLFEERFNDILSRLDRLSAECRISVEGISFTTDIIRSELARQEGQLGSKNAKVGVVISLIALTYLPLTAVASIMSMPIFQWTYDWRDWRYRPVSLDNTSTTTIGHQARLPVVSGYIAIYFPIAISLVVITLTGFASYYFQYSLKTVLKGVFSYIMEKLKRSSHTTSAVSSSSSSSHSLAETNEITPQDQHAQLQIHRPESRKSLSHPEMPSAPQTPGNSEGPIQQLQSLLPALKRAVFVWRSRKDNDTLQQSASLANATTGSDTAEKENNDSVQTPNQLATPATPPEPVALEKTVQHSQEQPSVAQASTATGGRNDDLPLQPTPVPGSAAKGGDAVAEEKRILAGTPGHQRV</sequence>
<reference evidence="3" key="1">
    <citation type="submission" date="2022-07" db="EMBL/GenBank/DDBJ databases">
        <title>Genome Sequence of Xylaria arbuscula.</title>
        <authorList>
            <person name="Buettner E."/>
        </authorList>
    </citation>
    <scope>NUCLEOTIDE SEQUENCE</scope>
    <source>
        <strain evidence="3">VT107</strain>
    </source>
</reference>
<dbReference type="Proteomes" id="UP001148614">
    <property type="component" value="Unassembled WGS sequence"/>
</dbReference>
<keyword evidence="2" id="KW-1133">Transmembrane helix</keyword>
<feature type="transmembrane region" description="Helical" evidence="2">
    <location>
        <begin position="427"/>
        <end position="451"/>
    </location>
</feature>
<name>A0A9W8NLM2_9PEZI</name>
<feature type="compositionally biased region" description="Polar residues" evidence="1">
    <location>
        <begin position="550"/>
        <end position="564"/>
    </location>
</feature>
<dbReference type="AlphaFoldDB" id="A0A9W8NLM2"/>
<feature type="compositionally biased region" description="Low complexity" evidence="1">
    <location>
        <begin position="537"/>
        <end position="549"/>
    </location>
</feature>
<feature type="region of interest" description="Disordered" evidence="1">
    <location>
        <begin position="537"/>
        <end position="595"/>
    </location>
</feature>
<dbReference type="EMBL" id="JANPWZ010000173">
    <property type="protein sequence ID" value="KAJ3578757.1"/>
    <property type="molecule type" value="Genomic_DNA"/>
</dbReference>
<evidence type="ECO:0000256" key="2">
    <source>
        <dbReference type="SAM" id="Phobius"/>
    </source>
</evidence>
<gene>
    <name evidence="3" type="ORF">NPX13_g1802</name>
</gene>
<proteinExistence type="predicted"/>
<evidence type="ECO:0000313" key="3">
    <source>
        <dbReference type="EMBL" id="KAJ3578757.1"/>
    </source>
</evidence>
<protein>
    <submittedName>
        <fullName evidence="3">Uncharacterized protein</fullName>
    </submittedName>
</protein>
<feature type="compositionally biased region" description="Polar residues" evidence="1">
    <location>
        <begin position="622"/>
        <end position="635"/>
    </location>
</feature>
<keyword evidence="4" id="KW-1185">Reference proteome</keyword>
<feature type="compositionally biased region" description="Polar residues" evidence="1">
    <location>
        <begin position="584"/>
        <end position="595"/>
    </location>
</feature>
<feature type="compositionally biased region" description="Polar residues" evidence="1">
    <location>
        <begin position="643"/>
        <end position="653"/>
    </location>
</feature>
<evidence type="ECO:0000256" key="1">
    <source>
        <dbReference type="SAM" id="MobiDB-lite"/>
    </source>
</evidence>
<feature type="region of interest" description="Disordered" evidence="1">
    <location>
        <begin position="321"/>
        <end position="360"/>
    </location>
</feature>
<feature type="compositionally biased region" description="Polar residues" evidence="1">
    <location>
        <begin position="338"/>
        <end position="360"/>
    </location>
</feature>
<organism evidence="3 4">
    <name type="scientific">Xylaria arbuscula</name>
    <dbReference type="NCBI Taxonomy" id="114810"/>
    <lineage>
        <taxon>Eukaryota</taxon>
        <taxon>Fungi</taxon>
        <taxon>Dikarya</taxon>
        <taxon>Ascomycota</taxon>
        <taxon>Pezizomycotina</taxon>
        <taxon>Sordariomycetes</taxon>
        <taxon>Xylariomycetidae</taxon>
        <taxon>Xylariales</taxon>
        <taxon>Xylariaceae</taxon>
        <taxon>Xylaria</taxon>
    </lineage>
</organism>
<accession>A0A9W8NLM2</accession>
<comment type="caution">
    <text evidence="3">The sequence shown here is derived from an EMBL/GenBank/DDBJ whole genome shotgun (WGS) entry which is preliminary data.</text>
</comment>